<keyword evidence="6 7" id="KW-1015">Disulfide bond</keyword>
<evidence type="ECO:0000256" key="5">
    <source>
        <dbReference type="ARBA" id="ARBA00023049"/>
    </source>
</evidence>
<evidence type="ECO:0000256" key="6">
    <source>
        <dbReference type="ARBA" id="ARBA00023157"/>
    </source>
</evidence>
<feature type="domain" description="Peptidase M12A" evidence="9">
    <location>
        <begin position="280"/>
        <end position="483"/>
    </location>
</feature>
<reference evidence="10 11" key="1">
    <citation type="submission" date="2024-10" db="EMBL/GenBank/DDBJ databases">
        <authorList>
            <person name="Kim D."/>
        </authorList>
    </citation>
    <scope>NUCLEOTIDE SEQUENCE [LARGE SCALE GENOMIC DNA]</scope>
    <source>
        <strain evidence="10">Taebaek</strain>
    </source>
</reference>
<dbReference type="PROSITE" id="PS51864">
    <property type="entry name" value="ASTACIN"/>
    <property type="match status" value="1"/>
</dbReference>
<feature type="chain" id="PRO_5044535142" description="Metalloendopeptidase" evidence="8">
    <location>
        <begin position="20"/>
        <end position="869"/>
    </location>
</feature>
<dbReference type="GO" id="GO:0004222">
    <property type="term" value="F:metalloendopeptidase activity"/>
    <property type="evidence" value="ECO:0007669"/>
    <property type="project" value="UniProtKB-UniRule"/>
</dbReference>
<dbReference type="EC" id="3.4.24.-" evidence="8"/>
<dbReference type="PANTHER" id="PTHR10127">
    <property type="entry name" value="DISCOIDIN, CUB, EGF, LAMININ , AND ZINC METALLOPROTEASE DOMAIN CONTAINING"/>
    <property type="match status" value="1"/>
</dbReference>
<evidence type="ECO:0000256" key="1">
    <source>
        <dbReference type="ARBA" id="ARBA00022670"/>
    </source>
</evidence>
<dbReference type="GO" id="GO:0006508">
    <property type="term" value="P:proteolysis"/>
    <property type="evidence" value="ECO:0007669"/>
    <property type="project" value="UniProtKB-KW"/>
</dbReference>
<evidence type="ECO:0000256" key="3">
    <source>
        <dbReference type="ARBA" id="ARBA00022801"/>
    </source>
</evidence>
<dbReference type="PRINTS" id="PR00480">
    <property type="entry name" value="ASTACIN"/>
</dbReference>
<dbReference type="SUPFAM" id="SSF55486">
    <property type="entry name" value="Metalloproteases ('zincins'), catalytic domain"/>
    <property type="match status" value="1"/>
</dbReference>
<keyword evidence="3 7" id="KW-0378">Hydrolase</keyword>
<evidence type="ECO:0000313" key="11">
    <source>
        <dbReference type="Proteomes" id="UP001620645"/>
    </source>
</evidence>
<dbReference type="InterPro" id="IPR024079">
    <property type="entry name" value="MetalloPept_cat_dom_sf"/>
</dbReference>
<dbReference type="PROSITE" id="PS00022">
    <property type="entry name" value="EGF_1"/>
    <property type="match status" value="1"/>
</dbReference>
<dbReference type="PROSITE" id="PS01186">
    <property type="entry name" value="EGF_2"/>
    <property type="match status" value="1"/>
</dbReference>
<keyword evidence="4 7" id="KW-0862">Zinc</keyword>
<evidence type="ECO:0000256" key="2">
    <source>
        <dbReference type="ARBA" id="ARBA00022723"/>
    </source>
</evidence>
<keyword evidence="5 7" id="KW-0482">Metalloprotease</keyword>
<protein>
    <recommendedName>
        <fullName evidence="8">Metalloendopeptidase</fullName>
        <ecNumber evidence="8">3.4.24.-</ecNumber>
    </recommendedName>
</protein>
<dbReference type="SMART" id="SM00235">
    <property type="entry name" value="ZnMc"/>
    <property type="match status" value="1"/>
</dbReference>
<feature type="binding site" evidence="7">
    <location>
        <position position="392"/>
    </location>
    <ligand>
        <name>Zn(2+)</name>
        <dbReference type="ChEBI" id="CHEBI:29105"/>
        <note>catalytic</note>
    </ligand>
</feature>
<dbReference type="InterPro" id="IPR000742">
    <property type="entry name" value="EGF"/>
</dbReference>
<accession>A0ABD2HTZ4</accession>
<evidence type="ECO:0000256" key="4">
    <source>
        <dbReference type="ARBA" id="ARBA00022833"/>
    </source>
</evidence>
<organism evidence="10 11">
    <name type="scientific">Heterodera schachtii</name>
    <name type="common">Sugarbeet cyst nematode worm</name>
    <name type="synonym">Tylenchus schachtii</name>
    <dbReference type="NCBI Taxonomy" id="97005"/>
    <lineage>
        <taxon>Eukaryota</taxon>
        <taxon>Metazoa</taxon>
        <taxon>Ecdysozoa</taxon>
        <taxon>Nematoda</taxon>
        <taxon>Chromadorea</taxon>
        <taxon>Rhabditida</taxon>
        <taxon>Tylenchina</taxon>
        <taxon>Tylenchomorpha</taxon>
        <taxon>Tylenchoidea</taxon>
        <taxon>Heteroderidae</taxon>
        <taxon>Heteroderinae</taxon>
        <taxon>Heterodera</taxon>
    </lineage>
</organism>
<evidence type="ECO:0000313" key="10">
    <source>
        <dbReference type="EMBL" id="KAL3068867.1"/>
    </source>
</evidence>
<dbReference type="InterPro" id="IPR006026">
    <property type="entry name" value="Peptidase_Metallo"/>
</dbReference>
<keyword evidence="2 7" id="KW-0479">Metal-binding</keyword>
<name>A0ABD2HTZ4_HETSC</name>
<dbReference type="Proteomes" id="UP001620645">
    <property type="component" value="Unassembled WGS sequence"/>
</dbReference>
<comment type="caution">
    <text evidence="7">Lacks conserved residue(s) required for the propagation of feature annotation.</text>
</comment>
<dbReference type="Gene3D" id="3.40.390.10">
    <property type="entry name" value="Collagenase (Catalytic Domain)"/>
    <property type="match status" value="1"/>
</dbReference>
<dbReference type="AlphaFoldDB" id="A0ABD2HTZ4"/>
<feature type="signal peptide" evidence="8">
    <location>
        <begin position="1"/>
        <end position="19"/>
    </location>
</feature>
<keyword evidence="1 7" id="KW-0645">Protease</keyword>
<dbReference type="InterPro" id="IPR001506">
    <property type="entry name" value="Peptidase_M12A"/>
</dbReference>
<feature type="binding site" evidence="7">
    <location>
        <position position="388"/>
    </location>
    <ligand>
        <name>Zn(2+)</name>
        <dbReference type="ChEBI" id="CHEBI:29105"/>
        <note>catalytic</note>
    </ligand>
</feature>
<comment type="caution">
    <text evidence="10">The sequence shown here is derived from an EMBL/GenBank/DDBJ whole genome shotgun (WGS) entry which is preliminary data.</text>
</comment>
<sequence>MNRFSLLTVFLSLVINCSAPPIRPLSSDVGIWKTCNGKNGNILVENDCTKLLLCYQSEMAKNRKISKRIGVGKGNIGKLKFVECAEEIAEDQWHDAEPLGKELQEALSSAAFFDDFMPFVFAFEFGAKFCAQNAGTKLCKEKCLSQTLVAPKTKAPFVGPTKSYGTTPRPVLPYKNDPNNTRIATPCDKYGADCVPIRNLLLKIEALENCGKNESENDAIFQMPPWAPPLPPPVTMKKPSETLLCGGDMFCDKRRVQQQYNRLREICGLKPEKMENQREKRQYDPYQKWTENPIKIAFNKSALPKDGYQKWKDAIEIGAALIMEVTCVRFEIVDEMVKGQNGIAIADDELGACGVSPVGRGGGWQFLHLAMTNRRCTDVFNMSVVAGHELLHALGFLHEQSRSDARNYVILREDDGYSKIDQYTQNFGFPYDFGSVMHYESGGSHKKGLYDLITLPRFYQQTIGQRERISFKDAAIINRIYCKDSCKGHEDKCQNGGYLNPNDCTKCHCPDGYGGKYCKELEENLNCEDLSGIPRELVANQSAVLLKTKAKCGENKPCRCHWRIKPEAGKKVRIQFKSLSNVFECTYNCSSAYVEVKYRADKRAQGAKLCCAASLTDLKANEYKNWIEAEKPDMDIVISAHLSSKWTVPSTRDHTELRRFQISEHFWGLGTSSLPLTVFELTYESGNVKLINSNKCVNTDNLFAEKRNPGTTGFKCYEAVKQQIYECSCHGDKKCLAEEKWAVDAFLCPVIKVNGIQIQGSRQQVFTDPKALRYNWTRIEIHCYKAEGSTVNFWGYSKPATKEIIRVDEVHCLSYKAAGVPERFKSLQVEEQPPVKKLSPSPFLASNASSLIHVFVPFVGHPMREGGDQ</sequence>
<keyword evidence="8" id="KW-0732">Signal</keyword>
<dbReference type="GO" id="GO:0008270">
    <property type="term" value="F:zinc ion binding"/>
    <property type="evidence" value="ECO:0007669"/>
    <property type="project" value="UniProtKB-UniRule"/>
</dbReference>
<evidence type="ECO:0000259" key="9">
    <source>
        <dbReference type="PROSITE" id="PS51864"/>
    </source>
</evidence>
<proteinExistence type="predicted"/>
<dbReference type="PANTHER" id="PTHR10127:SF780">
    <property type="entry name" value="METALLOENDOPEPTIDASE"/>
    <property type="match status" value="1"/>
</dbReference>
<feature type="disulfide bond" evidence="7">
    <location>
        <begin position="327"/>
        <end position="482"/>
    </location>
</feature>
<gene>
    <name evidence="10" type="ORF">niasHS_015658</name>
</gene>
<comment type="cofactor">
    <cofactor evidence="7 8">
        <name>Zn(2+)</name>
        <dbReference type="ChEBI" id="CHEBI:29105"/>
    </cofactor>
    <text evidence="7 8">Binds 1 zinc ion per subunit.</text>
</comment>
<evidence type="ECO:0000256" key="8">
    <source>
        <dbReference type="RuleBase" id="RU361183"/>
    </source>
</evidence>
<evidence type="ECO:0000256" key="7">
    <source>
        <dbReference type="PROSITE-ProRule" id="PRU01211"/>
    </source>
</evidence>
<dbReference type="Pfam" id="PF01400">
    <property type="entry name" value="Astacin"/>
    <property type="match status" value="1"/>
</dbReference>
<keyword evidence="11" id="KW-1185">Reference proteome</keyword>
<dbReference type="EMBL" id="JBICCN010000439">
    <property type="protein sequence ID" value="KAL3068867.1"/>
    <property type="molecule type" value="Genomic_DNA"/>
</dbReference>
<feature type="binding site" evidence="7">
    <location>
        <position position="398"/>
    </location>
    <ligand>
        <name>Zn(2+)</name>
        <dbReference type="ChEBI" id="CHEBI:29105"/>
        <note>catalytic</note>
    </ligand>
</feature>
<feature type="active site" evidence="7">
    <location>
        <position position="389"/>
    </location>
</feature>